<feature type="signal peptide" evidence="1">
    <location>
        <begin position="1"/>
        <end position="20"/>
    </location>
</feature>
<evidence type="ECO:0008006" key="4">
    <source>
        <dbReference type="Google" id="ProtNLM"/>
    </source>
</evidence>
<dbReference type="NCBIfam" id="TIGR04131">
    <property type="entry name" value="Bac_Flav_CTERM"/>
    <property type="match status" value="1"/>
</dbReference>
<dbReference type="Proteomes" id="UP001501153">
    <property type="component" value="Unassembled WGS sequence"/>
</dbReference>
<protein>
    <recommendedName>
        <fullName evidence="4">Gliding motility-associated C-terminal domain-containing protein</fullName>
    </recommendedName>
</protein>
<sequence length="656" mass="68407">MKYSIVLVWLLYLLTQPALAQTDCPPSAPQPGCTVGFRAIVAGSNPAQEVTSLCVGQRVQFVPCNAPMPFTASYHAAPGTVQAIPGCNPTNLPSNEYTPSAAGPVTIFVVINNNSGGGPPSLLYRITYNVNPTPTPDFDLEPCSGNNVRVTLKPGTSYDQYFIQVGSGPRQGPYPGNAPFPFQPTNGATSVTVSGNYTGNPTCGASQTKTFTALGAAPTPRLVRLTQGAQPGSAATLAFGNVLAPYRYTVLNDNGSGFQPVATITPPASSLTLPGPAAGCYQLRRTDACELDPATSASLCAVGLTATAAAGRNNLAFSYAGAAASIRVERNGTLLTTLPGTARSYEDASNIICGQRYTYRATAVLAGAEESISNEAAVTAVLGPAPPQPSLVAGFTFQNTVELRPLLPGGTIPTGSTLRYRKTTGSGSGADIANVMTARVVGDSTSFDVLKAAPPCYTLRFVDVCGNSSAESAPSCPAFLTARAADADGNLINFSWTPFTGPGTGFTYTLQRLDADGTVLSSFPATTTDPLPPSDRQVLRYRLQISGGTLPAGTFSYSNVASVARQVALTVPSAFTPNGDGLNDVLEIKGRFLKNYSFVVVDRNGQEVFRGTQRSDTWDGSINGRAPVNGAYVWRFFLNDETGTAVTRTGSVTILK</sequence>
<evidence type="ECO:0000313" key="3">
    <source>
        <dbReference type="Proteomes" id="UP001501153"/>
    </source>
</evidence>
<keyword evidence="3" id="KW-1185">Reference proteome</keyword>
<proteinExistence type="predicted"/>
<accession>A0ABP8I210</accession>
<reference evidence="3" key="1">
    <citation type="journal article" date="2019" name="Int. J. Syst. Evol. Microbiol.">
        <title>The Global Catalogue of Microorganisms (GCM) 10K type strain sequencing project: providing services to taxonomists for standard genome sequencing and annotation.</title>
        <authorList>
            <consortium name="The Broad Institute Genomics Platform"/>
            <consortium name="The Broad Institute Genome Sequencing Center for Infectious Disease"/>
            <person name="Wu L."/>
            <person name="Ma J."/>
        </authorList>
    </citation>
    <scope>NUCLEOTIDE SEQUENCE [LARGE SCALE GENOMIC DNA]</scope>
    <source>
        <strain evidence="3">JCM 17923</strain>
    </source>
</reference>
<feature type="chain" id="PRO_5045511496" description="Gliding motility-associated C-terminal domain-containing protein" evidence="1">
    <location>
        <begin position="21"/>
        <end position="656"/>
    </location>
</feature>
<dbReference type="Pfam" id="PF13585">
    <property type="entry name" value="CHU_C"/>
    <property type="match status" value="1"/>
</dbReference>
<evidence type="ECO:0000313" key="2">
    <source>
        <dbReference type="EMBL" id="GAA4349668.1"/>
    </source>
</evidence>
<organism evidence="2 3">
    <name type="scientific">Hymenobacter saemangeumensis</name>
    <dbReference type="NCBI Taxonomy" id="1084522"/>
    <lineage>
        <taxon>Bacteria</taxon>
        <taxon>Pseudomonadati</taxon>
        <taxon>Bacteroidota</taxon>
        <taxon>Cytophagia</taxon>
        <taxon>Cytophagales</taxon>
        <taxon>Hymenobacteraceae</taxon>
        <taxon>Hymenobacter</taxon>
    </lineage>
</organism>
<dbReference type="EMBL" id="BAABGZ010000010">
    <property type="protein sequence ID" value="GAA4349668.1"/>
    <property type="molecule type" value="Genomic_DNA"/>
</dbReference>
<comment type="caution">
    <text evidence="2">The sequence shown here is derived from an EMBL/GenBank/DDBJ whole genome shotgun (WGS) entry which is preliminary data.</text>
</comment>
<dbReference type="RefSeq" id="WP_345233788.1">
    <property type="nucleotide sequence ID" value="NZ_BAABGZ010000010.1"/>
</dbReference>
<dbReference type="InterPro" id="IPR026341">
    <property type="entry name" value="T9SS_type_B"/>
</dbReference>
<keyword evidence="1" id="KW-0732">Signal</keyword>
<name>A0ABP8I210_9BACT</name>
<gene>
    <name evidence="2" type="ORF">GCM10023185_06570</name>
</gene>
<evidence type="ECO:0000256" key="1">
    <source>
        <dbReference type="SAM" id="SignalP"/>
    </source>
</evidence>